<dbReference type="InterPro" id="IPR018955">
    <property type="entry name" value="BCDHK/PDK_N"/>
</dbReference>
<dbReference type="Gene3D" id="1.20.140.20">
    <property type="entry name" value="Alpha-ketoacid/pyruvate dehydrogenase kinase, N-terminal domain"/>
    <property type="match status" value="1"/>
</dbReference>
<dbReference type="Proteomes" id="UP000192578">
    <property type="component" value="Unassembled WGS sequence"/>
</dbReference>
<sequence>MSIQAFLDFGKSLQRNGKTFCEKASCNFLRKELPVRLANIIKEIHLLPESLICQPSTQIVQGWYEKSFAELITYEQADLTNDAIVSRFTQDLIKIRNRHNLVVETMAQGVVELSRGSEDKRIMVDSVTRDSIQYFLDRFYMMRISIRMLINQHTILFGGELPFSAGHVGTIDPECDIQLVVEDAFASARSLCENFYEQSPELKMTCINTVNREEPLKIVYVPSHLFHISFELFKNAMRATCEKGGASLSLPPIEVVIVKTTEDVAIKMSDQGGGIPQRNMPQLFEYMFSTAPSPVDAGTSVNVVPMAGYGYGLPLSRLYARYFHGDLQVYSIHGFGTDAVIYLKTLSESASEFLPVFNKSVMKQYSSTRTHGWSSSKFSHLVEWG</sequence>
<evidence type="ECO:0000256" key="3">
    <source>
        <dbReference type="ARBA" id="ARBA00022679"/>
    </source>
</evidence>
<dbReference type="GO" id="GO:0004740">
    <property type="term" value="F:pyruvate dehydrogenase (acetyl-transferring) kinase activity"/>
    <property type="evidence" value="ECO:0007669"/>
    <property type="project" value="UniProtKB-EC"/>
</dbReference>
<comment type="subcellular location">
    <subcellularLocation>
        <location evidence="1 10">Mitochondrion matrix</location>
    </subcellularLocation>
</comment>
<feature type="domain" description="Histidine kinase" evidence="11">
    <location>
        <begin position="222"/>
        <end position="347"/>
    </location>
</feature>
<dbReference type="Pfam" id="PF02518">
    <property type="entry name" value="HATPase_c"/>
    <property type="match status" value="1"/>
</dbReference>
<evidence type="ECO:0000256" key="5">
    <source>
        <dbReference type="ARBA" id="ARBA00022777"/>
    </source>
</evidence>
<evidence type="ECO:0000256" key="2">
    <source>
        <dbReference type="ARBA" id="ARBA00006155"/>
    </source>
</evidence>
<dbReference type="PANTHER" id="PTHR11947:SF3">
    <property type="entry name" value="[PYRUVATE DEHYDROGENASE (ACETYL-TRANSFERRING)] KINASE, MITOCHONDRIAL"/>
    <property type="match status" value="1"/>
</dbReference>
<keyword evidence="7" id="KW-0809">Transit peptide</keyword>
<dbReference type="GO" id="GO:0010906">
    <property type="term" value="P:regulation of glucose metabolic process"/>
    <property type="evidence" value="ECO:0007669"/>
    <property type="project" value="TreeGrafter"/>
</dbReference>
<evidence type="ECO:0000256" key="9">
    <source>
        <dbReference type="ARBA" id="ARBA00048201"/>
    </source>
</evidence>
<keyword evidence="8 10" id="KW-0496">Mitochondrion</keyword>
<dbReference type="GO" id="GO:0005524">
    <property type="term" value="F:ATP binding"/>
    <property type="evidence" value="ECO:0007669"/>
    <property type="project" value="UniProtKB-UniRule"/>
</dbReference>
<dbReference type="GO" id="GO:0005759">
    <property type="term" value="C:mitochondrial matrix"/>
    <property type="evidence" value="ECO:0007669"/>
    <property type="project" value="UniProtKB-SubCell"/>
</dbReference>
<dbReference type="EC" id="2.7.11.-" evidence="10"/>
<dbReference type="CDD" id="cd16929">
    <property type="entry name" value="HATPase_PDK-like"/>
    <property type="match status" value="1"/>
</dbReference>
<protein>
    <recommendedName>
        <fullName evidence="10">Protein-serine/threonine kinase</fullName>
        <ecNumber evidence="10">2.7.11.-</ecNumber>
    </recommendedName>
</protein>
<dbReference type="SMART" id="SM00387">
    <property type="entry name" value="HATPase_c"/>
    <property type="match status" value="1"/>
</dbReference>
<dbReference type="InterPro" id="IPR039028">
    <property type="entry name" value="BCKD/PDK"/>
</dbReference>
<comment type="similarity">
    <text evidence="2 10">Belongs to the PDK/BCKDK protein kinase family.</text>
</comment>
<dbReference type="OrthoDB" id="241648at2759"/>
<comment type="catalytic activity">
    <reaction evidence="9">
        <text>L-seryl-[pyruvate dehydrogenase E1 alpha subunit] + ATP = O-phospho-L-seryl-[pyruvate dehydrogenase E1 alpha subunit] + ADP + H(+)</text>
        <dbReference type="Rhea" id="RHEA:23052"/>
        <dbReference type="Rhea" id="RHEA-COMP:13689"/>
        <dbReference type="Rhea" id="RHEA-COMP:13690"/>
        <dbReference type="ChEBI" id="CHEBI:15378"/>
        <dbReference type="ChEBI" id="CHEBI:29999"/>
        <dbReference type="ChEBI" id="CHEBI:30616"/>
        <dbReference type="ChEBI" id="CHEBI:83421"/>
        <dbReference type="ChEBI" id="CHEBI:456216"/>
        <dbReference type="EC" id="2.7.11.2"/>
    </reaction>
</comment>
<keyword evidence="6 10" id="KW-0067">ATP-binding</keyword>
<dbReference type="Pfam" id="PF10436">
    <property type="entry name" value="BCDHK_Adom3"/>
    <property type="match status" value="1"/>
</dbReference>
<keyword evidence="5 10" id="KW-0418">Kinase</keyword>
<dbReference type="SUPFAM" id="SSF69012">
    <property type="entry name" value="alpha-ketoacid dehydrogenase kinase, N-terminal domain"/>
    <property type="match status" value="1"/>
</dbReference>
<gene>
    <name evidence="12" type="ORF">BV898_00028</name>
</gene>
<dbReference type="Gene3D" id="3.30.565.10">
    <property type="entry name" value="Histidine kinase-like ATPase, C-terminal domain"/>
    <property type="match status" value="1"/>
</dbReference>
<dbReference type="AlphaFoldDB" id="A0A1W0XEH2"/>
<evidence type="ECO:0000256" key="6">
    <source>
        <dbReference type="ARBA" id="ARBA00022840"/>
    </source>
</evidence>
<dbReference type="FunFam" id="3.30.565.10:FF:000007">
    <property type="entry name" value="Mitochondrial pyruvate dehydrogenase kinase isoform 2"/>
    <property type="match status" value="1"/>
</dbReference>
<dbReference type="InterPro" id="IPR036890">
    <property type="entry name" value="HATPase_C_sf"/>
</dbReference>
<evidence type="ECO:0000313" key="13">
    <source>
        <dbReference type="Proteomes" id="UP000192578"/>
    </source>
</evidence>
<organism evidence="12 13">
    <name type="scientific">Hypsibius exemplaris</name>
    <name type="common">Freshwater tardigrade</name>
    <dbReference type="NCBI Taxonomy" id="2072580"/>
    <lineage>
        <taxon>Eukaryota</taxon>
        <taxon>Metazoa</taxon>
        <taxon>Ecdysozoa</taxon>
        <taxon>Tardigrada</taxon>
        <taxon>Eutardigrada</taxon>
        <taxon>Parachela</taxon>
        <taxon>Hypsibioidea</taxon>
        <taxon>Hypsibiidae</taxon>
        <taxon>Hypsibius</taxon>
    </lineage>
</organism>
<dbReference type="SUPFAM" id="SSF55874">
    <property type="entry name" value="ATPase domain of HSP90 chaperone/DNA topoisomerase II/histidine kinase"/>
    <property type="match status" value="1"/>
</dbReference>
<comment type="caution">
    <text evidence="12">The sequence shown here is derived from an EMBL/GenBank/DDBJ whole genome shotgun (WGS) entry which is preliminary data.</text>
</comment>
<dbReference type="InterPro" id="IPR005467">
    <property type="entry name" value="His_kinase_dom"/>
</dbReference>
<dbReference type="InterPro" id="IPR003594">
    <property type="entry name" value="HATPase_dom"/>
</dbReference>
<dbReference type="PANTHER" id="PTHR11947">
    <property type="entry name" value="PYRUVATE DEHYDROGENASE KINASE"/>
    <property type="match status" value="1"/>
</dbReference>
<evidence type="ECO:0000256" key="10">
    <source>
        <dbReference type="RuleBase" id="RU366032"/>
    </source>
</evidence>
<keyword evidence="4 10" id="KW-0547">Nucleotide-binding</keyword>
<dbReference type="EMBL" id="MTYJ01000001">
    <property type="protein sequence ID" value="OQV25879.1"/>
    <property type="molecule type" value="Genomic_DNA"/>
</dbReference>
<evidence type="ECO:0000256" key="4">
    <source>
        <dbReference type="ARBA" id="ARBA00022741"/>
    </source>
</evidence>
<proteinExistence type="inferred from homology"/>
<evidence type="ECO:0000259" key="11">
    <source>
        <dbReference type="PROSITE" id="PS50109"/>
    </source>
</evidence>
<evidence type="ECO:0000256" key="1">
    <source>
        <dbReference type="ARBA" id="ARBA00004305"/>
    </source>
</evidence>
<keyword evidence="3 10" id="KW-0808">Transferase</keyword>
<evidence type="ECO:0000313" key="12">
    <source>
        <dbReference type="EMBL" id="OQV25879.1"/>
    </source>
</evidence>
<evidence type="ECO:0000256" key="7">
    <source>
        <dbReference type="ARBA" id="ARBA00022946"/>
    </source>
</evidence>
<dbReference type="PROSITE" id="PS50109">
    <property type="entry name" value="HIS_KIN"/>
    <property type="match status" value="1"/>
</dbReference>
<dbReference type="InterPro" id="IPR036784">
    <property type="entry name" value="AK/P_DHK_N_sf"/>
</dbReference>
<accession>A0A1W0XEH2</accession>
<reference evidence="13" key="1">
    <citation type="submission" date="2017-01" db="EMBL/GenBank/DDBJ databases">
        <title>Comparative genomics of anhydrobiosis in the tardigrade Hypsibius dujardini.</title>
        <authorList>
            <person name="Yoshida Y."/>
            <person name="Koutsovoulos G."/>
            <person name="Laetsch D."/>
            <person name="Stevens L."/>
            <person name="Kumar S."/>
            <person name="Horikawa D."/>
            <person name="Ishino K."/>
            <person name="Komine S."/>
            <person name="Tomita M."/>
            <person name="Blaxter M."/>
            <person name="Arakawa K."/>
        </authorList>
    </citation>
    <scope>NUCLEOTIDE SEQUENCE [LARGE SCALE GENOMIC DNA]</scope>
    <source>
        <strain evidence="13">Z151</strain>
    </source>
</reference>
<evidence type="ECO:0000256" key="8">
    <source>
        <dbReference type="ARBA" id="ARBA00023128"/>
    </source>
</evidence>
<keyword evidence="13" id="KW-1185">Reference proteome</keyword>
<name>A0A1W0XEH2_HYPEX</name>